<protein>
    <recommendedName>
        <fullName evidence="4">CHCH domain-containing protein</fullName>
    </recommendedName>
</protein>
<evidence type="ECO:0008006" key="4">
    <source>
        <dbReference type="Google" id="ProtNLM"/>
    </source>
</evidence>
<dbReference type="SUPFAM" id="SSF47072">
    <property type="entry name" value="Cysteine alpha-hairpin motif"/>
    <property type="match status" value="1"/>
</dbReference>
<dbReference type="Proteomes" id="UP001419268">
    <property type="component" value="Unassembled WGS sequence"/>
</dbReference>
<evidence type="ECO:0000313" key="2">
    <source>
        <dbReference type="EMBL" id="KAK9100341.1"/>
    </source>
</evidence>
<feature type="region of interest" description="Disordered" evidence="1">
    <location>
        <begin position="53"/>
        <end position="73"/>
    </location>
</feature>
<keyword evidence="3" id="KW-1185">Reference proteome</keyword>
<dbReference type="EMBL" id="JBBNAG010000010">
    <property type="protein sequence ID" value="KAK9100341.1"/>
    <property type="molecule type" value="Genomic_DNA"/>
</dbReference>
<dbReference type="PANTHER" id="PTHR37750">
    <property type="entry name" value="COX19-LIKE CHCH FAMILY PROTEIN"/>
    <property type="match status" value="1"/>
</dbReference>
<evidence type="ECO:0000313" key="3">
    <source>
        <dbReference type="Proteomes" id="UP001419268"/>
    </source>
</evidence>
<name>A0AAP0EVA4_9MAGN</name>
<evidence type="ECO:0000256" key="1">
    <source>
        <dbReference type="SAM" id="MobiDB-lite"/>
    </source>
</evidence>
<proteinExistence type="predicted"/>
<sequence>MAETRAQAVCAKEALELLNCATETPYDPQKCARLMNSLHDCVLKKKVKKFLLPEQSEPSQPESAQRTEEKSIS</sequence>
<gene>
    <name evidence="2" type="ORF">Scep_023771</name>
</gene>
<dbReference type="PANTHER" id="PTHR37750:SF1">
    <property type="entry name" value="COX19-LIKE CHCH FAMILY PROTEIN"/>
    <property type="match status" value="1"/>
</dbReference>
<reference evidence="2 3" key="1">
    <citation type="submission" date="2024-01" db="EMBL/GenBank/DDBJ databases">
        <title>Genome assemblies of Stephania.</title>
        <authorList>
            <person name="Yang L."/>
        </authorList>
    </citation>
    <scope>NUCLEOTIDE SEQUENCE [LARGE SCALE GENOMIC DNA]</scope>
    <source>
        <strain evidence="2">JXDWG</strain>
        <tissue evidence="2">Leaf</tissue>
    </source>
</reference>
<dbReference type="Gene3D" id="1.10.287.1130">
    <property type="entry name" value="CytochromE C oxidase copper chaperone"/>
    <property type="match status" value="1"/>
</dbReference>
<dbReference type="PROSITE" id="PS51808">
    <property type="entry name" value="CHCH"/>
    <property type="match status" value="1"/>
</dbReference>
<dbReference type="InterPro" id="IPR009069">
    <property type="entry name" value="Cys_alpha_HP_mot_SF"/>
</dbReference>
<organism evidence="2 3">
    <name type="scientific">Stephania cephalantha</name>
    <dbReference type="NCBI Taxonomy" id="152367"/>
    <lineage>
        <taxon>Eukaryota</taxon>
        <taxon>Viridiplantae</taxon>
        <taxon>Streptophyta</taxon>
        <taxon>Embryophyta</taxon>
        <taxon>Tracheophyta</taxon>
        <taxon>Spermatophyta</taxon>
        <taxon>Magnoliopsida</taxon>
        <taxon>Ranunculales</taxon>
        <taxon>Menispermaceae</taxon>
        <taxon>Menispermoideae</taxon>
        <taxon>Cissampelideae</taxon>
        <taxon>Stephania</taxon>
    </lineage>
</organism>
<accession>A0AAP0EVA4</accession>
<comment type="caution">
    <text evidence="2">The sequence shown here is derived from an EMBL/GenBank/DDBJ whole genome shotgun (WGS) entry which is preliminary data.</text>
</comment>
<dbReference type="AlphaFoldDB" id="A0AAP0EVA4"/>